<dbReference type="Proteomes" id="UP000243606">
    <property type="component" value="Unassembled WGS sequence"/>
</dbReference>
<evidence type="ECO:0000313" key="2">
    <source>
        <dbReference type="EMBL" id="SFI17363.1"/>
    </source>
</evidence>
<dbReference type="AlphaFoldDB" id="A0A1I3G1L3"/>
<keyword evidence="1" id="KW-0812">Transmembrane</keyword>
<dbReference type="STRING" id="425504.SAMN05216206_1739"/>
<sequence>MKALYYLRIIFISYEFLFLIFCGAIYMAFGDYLGRYFLKSPINEDALKWAMLFPISICGWTLKDGVGVIIS</sequence>
<protein>
    <submittedName>
        <fullName evidence="2">Uncharacterized protein</fullName>
    </submittedName>
</protein>
<keyword evidence="1" id="KW-1133">Transmembrane helix</keyword>
<accession>A0A1I3G1L3</accession>
<gene>
    <name evidence="2" type="ORF">SAMN05216206_1739</name>
</gene>
<feature type="transmembrane region" description="Helical" evidence="1">
    <location>
        <begin position="6"/>
        <end position="29"/>
    </location>
</feature>
<proteinExistence type="predicted"/>
<evidence type="ECO:0000313" key="3">
    <source>
        <dbReference type="Proteomes" id="UP000243606"/>
    </source>
</evidence>
<dbReference type="EMBL" id="FOQL01000001">
    <property type="protein sequence ID" value="SFI17363.1"/>
    <property type="molecule type" value="Genomic_DNA"/>
</dbReference>
<evidence type="ECO:0000256" key="1">
    <source>
        <dbReference type="SAM" id="Phobius"/>
    </source>
</evidence>
<keyword evidence="1" id="KW-0472">Membrane</keyword>
<name>A0A1I3G1L3_9PSED</name>
<keyword evidence="3" id="KW-1185">Reference proteome</keyword>
<organism evidence="2 3">
    <name type="scientific">Pseudomonas guineae</name>
    <dbReference type="NCBI Taxonomy" id="425504"/>
    <lineage>
        <taxon>Bacteria</taxon>
        <taxon>Pseudomonadati</taxon>
        <taxon>Pseudomonadota</taxon>
        <taxon>Gammaproteobacteria</taxon>
        <taxon>Pseudomonadales</taxon>
        <taxon>Pseudomonadaceae</taxon>
        <taxon>Pseudomonas</taxon>
    </lineage>
</organism>
<reference evidence="3" key="1">
    <citation type="submission" date="2016-10" db="EMBL/GenBank/DDBJ databases">
        <authorList>
            <person name="Varghese N."/>
            <person name="Submissions S."/>
        </authorList>
    </citation>
    <scope>NUCLEOTIDE SEQUENCE [LARGE SCALE GENOMIC DNA]</scope>
    <source>
        <strain evidence="3">LMG 24016</strain>
    </source>
</reference>